<dbReference type="AlphaFoldDB" id="D8UIH8"/>
<protein>
    <recommendedName>
        <fullName evidence="2">Pherophorin domain-containing protein</fullName>
    </recommendedName>
</protein>
<keyword evidence="4" id="KW-1185">Reference proteome</keyword>
<dbReference type="InParanoid" id="D8UIH8"/>
<evidence type="ECO:0000259" key="2">
    <source>
        <dbReference type="Pfam" id="PF12499"/>
    </source>
</evidence>
<gene>
    <name evidence="3" type="ORF">VOLCADRAFT_99730</name>
</gene>
<dbReference type="Pfam" id="PF12499">
    <property type="entry name" value="DUF3707"/>
    <property type="match status" value="1"/>
</dbReference>
<evidence type="ECO:0000256" key="1">
    <source>
        <dbReference type="SAM" id="SignalP"/>
    </source>
</evidence>
<sequence>MGLPTTFLFLALASVGCLQTANAERRLLQSYLETFPPYGCTRDQQQSRFRLDPGYTVSGNRVCMTVRVVNCFKPGAACCDPKIDANKIALDVNIECRNAISGITVNGRPSLAPTFDPYGADNSKAVYKLTGLSLNLSNADGAVPLPSEPLPSKPCATKSQATFSFPSKPNVSEQSIVAGTVYSDPNHFHLLPILRMQTIPFRPGSLRI</sequence>
<dbReference type="Proteomes" id="UP000001058">
    <property type="component" value="Unassembled WGS sequence"/>
</dbReference>
<dbReference type="GeneID" id="9627937"/>
<name>D8UIH8_VOLCA</name>
<dbReference type="OrthoDB" id="535973at2759"/>
<dbReference type="KEGG" id="vcn:VOLCADRAFT_99730"/>
<evidence type="ECO:0000313" key="4">
    <source>
        <dbReference type="Proteomes" id="UP000001058"/>
    </source>
</evidence>
<proteinExistence type="predicted"/>
<dbReference type="EMBL" id="GL378415">
    <property type="protein sequence ID" value="EFJ40455.1"/>
    <property type="molecule type" value="Genomic_DNA"/>
</dbReference>
<dbReference type="RefSeq" id="XP_002958455.1">
    <property type="nucleotide sequence ID" value="XM_002958409.1"/>
</dbReference>
<feature type="domain" description="Pherophorin" evidence="2">
    <location>
        <begin position="35"/>
        <end position="142"/>
    </location>
</feature>
<feature type="chain" id="PRO_5003124548" description="Pherophorin domain-containing protein" evidence="1">
    <location>
        <begin position="24"/>
        <end position="208"/>
    </location>
</feature>
<organism evidence="4">
    <name type="scientific">Volvox carteri f. nagariensis</name>
    <dbReference type="NCBI Taxonomy" id="3068"/>
    <lineage>
        <taxon>Eukaryota</taxon>
        <taxon>Viridiplantae</taxon>
        <taxon>Chlorophyta</taxon>
        <taxon>core chlorophytes</taxon>
        <taxon>Chlorophyceae</taxon>
        <taxon>CS clade</taxon>
        <taxon>Chlamydomonadales</taxon>
        <taxon>Volvocaceae</taxon>
        <taxon>Volvox</taxon>
    </lineage>
</organism>
<reference evidence="3 4" key="1">
    <citation type="journal article" date="2010" name="Science">
        <title>Genomic analysis of organismal complexity in the multicellular green alga Volvox carteri.</title>
        <authorList>
            <person name="Prochnik S.E."/>
            <person name="Umen J."/>
            <person name="Nedelcu A.M."/>
            <person name="Hallmann A."/>
            <person name="Miller S.M."/>
            <person name="Nishii I."/>
            <person name="Ferris P."/>
            <person name="Kuo A."/>
            <person name="Mitros T."/>
            <person name="Fritz-Laylin L.K."/>
            <person name="Hellsten U."/>
            <person name="Chapman J."/>
            <person name="Simakov O."/>
            <person name="Rensing S.A."/>
            <person name="Terry A."/>
            <person name="Pangilinan J."/>
            <person name="Kapitonov V."/>
            <person name="Jurka J."/>
            <person name="Salamov A."/>
            <person name="Shapiro H."/>
            <person name="Schmutz J."/>
            <person name="Grimwood J."/>
            <person name="Lindquist E."/>
            <person name="Lucas S."/>
            <person name="Grigoriev I.V."/>
            <person name="Schmitt R."/>
            <person name="Kirk D."/>
            <person name="Rokhsar D.S."/>
        </authorList>
    </citation>
    <scope>NUCLEOTIDE SEQUENCE [LARGE SCALE GENOMIC DNA]</scope>
    <source>
        <strain evidence="4">f. Nagariensis / Eve</strain>
    </source>
</reference>
<feature type="signal peptide" evidence="1">
    <location>
        <begin position="1"/>
        <end position="23"/>
    </location>
</feature>
<keyword evidence="1" id="KW-0732">Signal</keyword>
<accession>D8UIH8</accession>
<dbReference type="InterPro" id="IPR024616">
    <property type="entry name" value="Pherophorin"/>
</dbReference>
<evidence type="ECO:0000313" key="3">
    <source>
        <dbReference type="EMBL" id="EFJ40455.1"/>
    </source>
</evidence>